<organism evidence="2 3">
    <name type="scientific">Cladophialophora chaetospira</name>
    <dbReference type="NCBI Taxonomy" id="386627"/>
    <lineage>
        <taxon>Eukaryota</taxon>
        <taxon>Fungi</taxon>
        <taxon>Dikarya</taxon>
        <taxon>Ascomycota</taxon>
        <taxon>Pezizomycotina</taxon>
        <taxon>Eurotiomycetes</taxon>
        <taxon>Chaetothyriomycetidae</taxon>
        <taxon>Chaetothyriales</taxon>
        <taxon>Herpotrichiellaceae</taxon>
        <taxon>Cladophialophora</taxon>
    </lineage>
</organism>
<keyword evidence="3" id="KW-1185">Reference proteome</keyword>
<dbReference type="Gene3D" id="3.20.20.150">
    <property type="entry name" value="Divalent-metal-dependent TIM barrel enzymes"/>
    <property type="match status" value="1"/>
</dbReference>
<dbReference type="InterPro" id="IPR036237">
    <property type="entry name" value="Xyl_isomerase-like_sf"/>
</dbReference>
<dbReference type="Pfam" id="PF01261">
    <property type="entry name" value="AP_endonuc_2"/>
    <property type="match status" value="1"/>
</dbReference>
<dbReference type="PANTHER" id="PTHR12110">
    <property type="entry name" value="HYDROXYPYRUVATE ISOMERASE"/>
    <property type="match status" value="1"/>
</dbReference>
<evidence type="ECO:0000259" key="1">
    <source>
        <dbReference type="Pfam" id="PF01261"/>
    </source>
</evidence>
<evidence type="ECO:0000313" key="2">
    <source>
        <dbReference type="EMBL" id="KAJ9603835.1"/>
    </source>
</evidence>
<dbReference type="AlphaFoldDB" id="A0AA38WZ69"/>
<proteinExistence type="predicted"/>
<comment type="caution">
    <text evidence="2">The sequence shown here is derived from an EMBL/GenBank/DDBJ whole genome shotgun (WGS) entry which is preliminary data.</text>
</comment>
<feature type="domain" description="Xylose isomerase-like TIM barrel" evidence="1">
    <location>
        <begin position="23"/>
        <end position="319"/>
    </location>
</feature>
<evidence type="ECO:0000313" key="3">
    <source>
        <dbReference type="Proteomes" id="UP001172673"/>
    </source>
</evidence>
<name>A0AA38WZ69_9EURO</name>
<accession>A0AA38WZ69</accession>
<dbReference type="PANTHER" id="PTHR12110:SF21">
    <property type="entry name" value="XYLOSE ISOMERASE-LIKE TIM BARREL DOMAIN-CONTAINING PROTEIN"/>
    <property type="match status" value="1"/>
</dbReference>
<reference evidence="2" key="1">
    <citation type="submission" date="2022-10" db="EMBL/GenBank/DDBJ databases">
        <title>Culturing micro-colonial fungi from biological soil crusts in the Mojave desert and describing Neophaeococcomyces mojavensis, and introducing the new genera and species Taxawa tesnikishii.</title>
        <authorList>
            <person name="Kurbessoian T."/>
            <person name="Stajich J.E."/>
        </authorList>
    </citation>
    <scope>NUCLEOTIDE SEQUENCE</scope>
    <source>
        <strain evidence="2">TK_41</strain>
    </source>
</reference>
<dbReference type="Proteomes" id="UP001172673">
    <property type="component" value="Unassembled WGS sequence"/>
</dbReference>
<dbReference type="SUPFAM" id="SSF51658">
    <property type="entry name" value="Xylose isomerase-like"/>
    <property type="match status" value="1"/>
</dbReference>
<dbReference type="InterPro" id="IPR050312">
    <property type="entry name" value="IolE/XylAMocC-like"/>
</dbReference>
<protein>
    <recommendedName>
        <fullName evidence="1">Xylose isomerase-like TIM barrel domain-containing protein</fullName>
    </recommendedName>
</protein>
<dbReference type="InterPro" id="IPR013022">
    <property type="entry name" value="Xyl_isomerase-like_TIM-brl"/>
</dbReference>
<dbReference type="EMBL" id="JAPDRK010000020">
    <property type="protein sequence ID" value="KAJ9603835.1"/>
    <property type="molecule type" value="Genomic_DNA"/>
</dbReference>
<sequence length="335" mass="37786">MVRPAIASLSLGAPQVHDIFKRLAKAAEHGFKGVEIVEDDIDTLAEKALGDLTYANRLAAAEEISQECDELGLTVIVFQPFRQYEGLRDRTHHEAMIQKLHLWFDIVKILRTDMIQIPTNWLKEGTTGEEEVVVTDLRRLADLGLGQSPVVRFAYEGVAWGRYFDTWEDTWELVQKVNRPNFGLCLDSFHIAGRVWGDPTAQTGRIPNADQDLQVCLERLVNEVDVGKVFYVQAGDAEKVDPPLNEAHPFHAADQPARMSWSRNARLFPYEEDKGGYLPIVPVLEAIVTKLGYGGWLSMELFSRELANRDDDLPSRYAARASASWKKLMVALKHS</sequence>
<gene>
    <name evidence="2" type="ORF">H2200_011356</name>
</gene>